<dbReference type="SUPFAM" id="SSF54277">
    <property type="entry name" value="CAD &amp; PB1 domains"/>
    <property type="match status" value="1"/>
</dbReference>
<evidence type="ECO:0000256" key="2">
    <source>
        <dbReference type="ARBA" id="ARBA00022490"/>
    </source>
</evidence>
<dbReference type="PROSITE" id="PS00108">
    <property type="entry name" value="PROTEIN_KINASE_ST"/>
    <property type="match status" value="1"/>
</dbReference>
<feature type="binding site" evidence="10">
    <location>
        <position position="1002"/>
    </location>
    <ligand>
        <name>ATP</name>
        <dbReference type="ChEBI" id="CHEBI:30616"/>
    </ligand>
</feature>
<protein>
    <submittedName>
        <fullName evidence="13">Non-receptor serine/threonine protein kinase</fullName>
    </submittedName>
</protein>
<dbReference type="PROSITE" id="PS50011">
    <property type="entry name" value="PROTEIN_KINASE_DOM"/>
    <property type="match status" value="1"/>
</dbReference>
<dbReference type="FunFam" id="1.10.510.10:FF:000142">
    <property type="entry name" value="Octicosapeptide/phox/Bem1p domain kinase superfamily protein"/>
    <property type="match status" value="1"/>
</dbReference>
<dbReference type="Pfam" id="PF00564">
    <property type="entry name" value="PB1"/>
    <property type="match status" value="1"/>
</dbReference>
<dbReference type="Gene3D" id="3.30.200.20">
    <property type="entry name" value="Phosphorylase Kinase, domain 1"/>
    <property type="match status" value="1"/>
</dbReference>
<dbReference type="InterPro" id="IPR000719">
    <property type="entry name" value="Prot_kinase_dom"/>
</dbReference>
<dbReference type="GO" id="GO:0010928">
    <property type="term" value="P:regulation of auxin mediated signaling pathway"/>
    <property type="evidence" value="ECO:0007669"/>
    <property type="project" value="UniProtKB-ARBA"/>
</dbReference>
<feature type="region of interest" description="Disordered" evidence="11">
    <location>
        <begin position="134"/>
        <end position="201"/>
    </location>
</feature>
<evidence type="ECO:0000256" key="4">
    <source>
        <dbReference type="ARBA" id="ARBA00022553"/>
    </source>
</evidence>
<dbReference type="InterPro" id="IPR008271">
    <property type="entry name" value="Ser/Thr_kinase_AS"/>
</dbReference>
<dbReference type="CDD" id="cd06410">
    <property type="entry name" value="PB1_UP2"/>
    <property type="match status" value="1"/>
</dbReference>
<evidence type="ECO:0000256" key="5">
    <source>
        <dbReference type="ARBA" id="ARBA00022679"/>
    </source>
</evidence>
<dbReference type="PROSITE" id="PS00107">
    <property type="entry name" value="PROTEIN_KINASE_ATP"/>
    <property type="match status" value="1"/>
</dbReference>
<keyword evidence="8 10" id="KW-0067">ATP-binding</keyword>
<proteinExistence type="predicted"/>
<keyword evidence="3 13" id="KW-0723">Serine/threonine-protein kinase</keyword>
<dbReference type="FunFam" id="3.30.200.20:FF:000081">
    <property type="entry name" value="Octicosapeptide/phox/Bem1p domain kinase superfamily protein"/>
    <property type="match status" value="1"/>
</dbReference>
<feature type="compositionally biased region" description="Polar residues" evidence="11">
    <location>
        <begin position="755"/>
        <end position="765"/>
    </location>
</feature>
<sequence>MPGPTGQLNEQTNGSSGFEGEGVVREKVVNNGGFVQNHDGFLGELHRDHANAKISMRLPVVERNHENGVGPYQPCFGDLTSSVPLRRMDSGCSSHVIDYPSHMGLMENGIHFNNNCGVPHKDIAFGQGVKKPPSINGFNQASSSSGVQPLTEDSASWQGLKMSSHVNQSSSSASAPNLSELECSQSPQHSRGTSEGSQSGKVKFLCSSGGKILPRPSDGKLRYVGGETRMVSIGNNISWAALVQKTSGICNQPHTIKYQLPGEELDALISVSSDEDLQNMIEEYYSGEKQGVSQRLRIFLVPLTESENVSTIDTSAIQQGDPDYQYVVAVNGVTRVNSNLSEYSSGQSMKTGLNHLTSTLDRNTSFQENTLVSWNPSQAVSTINGLTPRMNELQDMISPPIQCDPFPPVSIQQRDLKNELSLLHNSKLSPEITECPPLISTDKLPPENYSSSVHSSHNVPNLGGTNDANKSGAIQTDVLGVQVSLIDIPPTQILPNPVLEVSGQNMHECSFDKPVVEDRVLHSEEPFSRSNDTMNIFCESNNSNHMNHGMPHAFSDSKLQEYGGSSTYSPQVVINPYFSLNFSRPPMTADLFEKQIQHNEDVGLSKPHLKSKIPSEEPIVPNQEPNFIDFSFSPQSDQDVKPVPWDISIGHQNPESVTAASHKQKCMTQVQEENHLHSGLTDDTIQQFGDKKASAGTVETLDMLHVVSADQTFYEGLNKQVSGGFEPPSISLKPSKDQLVNKQLASAERSRAESDSNPSRISQLESAEIDNNRAQTPPDANLVTDLLSGLCSSLVSVESSVQQPFASPNNMDMGDSILMDLIQQPSAVMDDKGQNSVLHRTETENVDQNAYVRREYSLIDDDWNGNRNHSVKLDAPDHCTGNLQKNSAVVGDELNHPMGSSYSRTTQQQVDVAPADDPSVSMIEDERTLEELVSANENSDDGSEDGQITDAMIAEMEADVYGLQIIKNADLEDLRELGSGTFGTVYHGRWRGSDVAIKRIRKTCFSGRLSEQDRLIKDFWKEARILSNLHHPNVVAFYGVVPDGAGGTLATVTEYMSHGSLRSVLVKKDRFLDHRRKLMIAMDSAFGMEYLHSKNIIHFDLKCDNLLVSLRDPERPICKVGDFGLSKIKRNTLVSGGVRGTLPWMAPELLNGSTDLVSEKVDVFSFGISMWEILTGEEPYANMHYGAIIGGIVKNTLRPPIPERCDPEWRKLMEQCWSTNPEHRPSFTEIANRLRSMDAMLLAKGKIDQQTKA</sequence>
<feature type="compositionally biased region" description="Polar residues" evidence="11">
    <location>
        <begin position="136"/>
        <end position="157"/>
    </location>
</feature>
<feature type="compositionally biased region" description="Low complexity" evidence="11">
    <location>
        <begin position="163"/>
        <end position="179"/>
    </location>
</feature>
<dbReference type="InterPro" id="IPR011009">
    <property type="entry name" value="Kinase-like_dom_sf"/>
</dbReference>
<dbReference type="PRINTS" id="PR00109">
    <property type="entry name" value="TYRKINASE"/>
</dbReference>
<keyword evidence="7 13" id="KW-0418">Kinase</keyword>
<dbReference type="SMART" id="SM00220">
    <property type="entry name" value="S_TKc"/>
    <property type="match status" value="1"/>
</dbReference>
<comment type="subcellular location">
    <subcellularLocation>
        <location evidence="1">Cytoplasm</location>
    </subcellularLocation>
</comment>
<evidence type="ECO:0000256" key="10">
    <source>
        <dbReference type="PROSITE-ProRule" id="PRU10141"/>
    </source>
</evidence>
<dbReference type="Gene3D" id="1.10.510.10">
    <property type="entry name" value="Transferase(Phosphotransferase) domain 1"/>
    <property type="match status" value="1"/>
</dbReference>
<dbReference type="CDD" id="cd13999">
    <property type="entry name" value="STKc_MAP3K-like"/>
    <property type="match status" value="1"/>
</dbReference>
<evidence type="ECO:0000313" key="13">
    <source>
        <dbReference type="EMBL" id="GAA0148392.1"/>
    </source>
</evidence>
<feature type="region of interest" description="Disordered" evidence="11">
    <location>
        <begin position="747"/>
        <end position="777"/>
    </location>
</feature>
<organism evidence="13 14">
    <name type="scientific">Lithospermum erythrorhizon</name>
    <name type="common">Purple gromwell</name>
    <name type="synonym">Lithospermum officinale var. erythrorhizon</name>
    <dbReference type="NCBI Taxonomy" id="34254"/>
    <lineage>
        <taxon>Eukaryota</taxon>
        <taxon>Viridiplantae</taxon>
        <taxon>Streptophyta</taxon>
        <taxon>Embryophyta</taxon>
        <taxon>Tracheophyta</taxon>
        <taxon>Spermatophyta</taxon>
        <taxon>Magnoliopsida</taxon>
        <taxon>eudicotyledons</taxon>
        <taxon>Gunneridae</taxon>
        <taxon>Pentapetalae</taxon>
        <taxon>asterids</taxon>
        <taxon>lamiids</taxon>
        <taxon>Boraginales</taxon>
        <taxon>Boraginaceae</taxon>
        <taxon>Boraginoideae</taxon>
        <taxon>Lithospermeae</taxon>
        <taxon>Lithospermum</taxon>
    </lineage>
</organism>
<dbReference type="FunFam" id="3.10.20.90:FF:000058">
    <property type="entry name" value="Octicosapeptide/phox/Bem1p domain kinase superfamily protein"/>
    <property type="match status" value="1"/>
</dbReference>
<feature type="compositionally biased region" description="Low complexity" evidence="11">
    <location>
        <begin position="448"/>
        <end position="459"/>
    </location>
</feature>
<evidence type="ECO:0000256" key="11">
    <source>
        <dbReference type="SAM" id="MobiDB-lite"/>
    </source>
</evidence>
<keyword evidence="14" id="KW-1185">Reference proteome</keyword>
<dbReference type="AlphaFoldDB" id="A0AAV3PEC0"/>
<evidence type="ECO:0000256" key="3">
    <source>
        <dbReference type="ARBA" id="ARBA00022527"/>
    </source>
</evidence>
<dbReference type="PANTHER" id="PTHR23257">
    <property type="entry name" value="SERINE-THREONINE PROTEIN KINASE"/>
    <property type="match status" value="1"/>
</dbReference>
<evidence type="ECO:0000259" key="12">
    <source>
        <dbReference type="PROSITE" id="PS50011"/>
    </source>
</evidence>
<keyword evidence="2" id="KW-0963">Cytoplasm</keyword>
<dbReference type="InterPro" id="IPR017441">
    <property type="entry name" value="Protein_kinase_ATP_BS"/>
</dbReference>
<dbReference type="GO" id="GO:0005524">
    <property type="term" value="F:ATP binding"/>
    <property type="evidence" value="ECO:0007669"/>
    <property type="project" value="UniProtKB-UniRule"/>
</dbReference>
<dbReference type="InterPro" id="IPR050167">
    <property type="entry name" value="Ser_Thr_protein_kinase"/>
</dbReference>
<feature type="compositionally biased region" description="Polar residues" evidence="11">
    <location>
        <begin position="182"/>
        <end position="200"/>
    </location>
</feature>
<keyword evidence="9" id="KW-0927">Auxin signaling pathway</keyword>
<dbReference type="PANTHER" id="PTHR23257:SF842">
    <property type="entry name" value="KINASE SUPERFAMILY WITH OCTICOSAPEPTIDE_PHOX_BEM1P DOMAIN-CONTAINING PROTEIN"/>
    <property type="match status" value="1"/>
</dbReference>
<dbReference type="InterPro" id="IPR001245">
    <property type="entry name" value="Ser-Thr/Tyr_kinase_cat_dom"/>
</dbReference>
<dbReference type="Proteomes" id="UP001454036">
    <property type="component" value="Unassembled WGS sequence"/>
</dbReference>
<dbReference type="Gene3D" id="3.10.20.90">
    <property type="entry name" value="Phosphatidylinositol 3-kinase Catalytic Subunit, Chain A, domain 1"/>
    <property type="match status" value="1"/>
</dbReference>
<dbReference type="GO" id="GO:0009734">
    <property type="term" value="P:auxin-activated signaling pathway"/>
    <property type="evidence" value="ECO:0007669"/>
    <property type="project" value="UniProtKB-KW"/>
</dbReference>
<dbReference type="Pfam" id="PF07714">
    <property type="entry name" value="PK_Tyr_Ser-Thr"/>
    <property type="match status" value="1"/>
</dbReference>
<comment type="caution">
    <text evidence="13">The sequence shown here is derived from an EMBL/GenBank/DDBJ whole genome shotgun (WGS) entry which is preliminary data.</text>
</comment>
<gene>
    <name evidence="13" type="ORF">LIER_07848</name>
</gene>
<dbReference type="EMBL" id="BAABME010001231">
    <property type="protein sequence ID" value="GAA0148392.1"/>
    <property type="molecule type" value="Genomic_DNA"/>
</dbReference>
<keyword evidence="6 10" id="KW-0547">Nucleotide-binding</keyword>
<evidence type="ECO:0000256" key="6">
    <source>
        <dbReference type="ARBA" id="ARBA00022741"/>
    </source>
</evidence>
<dbReference type="SMART" id="SM00666">
    <property type="entry name" value="PB1"/>
    <property type="match status" value="1"/>
</dbReference>
<evidence type="ECO:0000256" key="1">
    <source>
        <dbReference type="ARBA" id="ARBA00004496"/>
    </source>
</evidence>
<accession>A0AAV3PEC0</accession>
<reference evidence="13 14" key="1">
    <citation type="submission" date="2024-01" db="EMBL/GenBank/DDBJ databases">
        <title>The complete chloroplast genome sequence of Lithospermum erythrorhizon: insights into the phylogenetic relationship among Boraginaceae species and the maternal lineages of purple gromwells.</title>
        <authorList>
            <person name="Okada T."/>
            <person name="Watanabe K."/>
        </authorList>
    </citation>
    <scope>NUCLEOTIDE SEQUENCE [LARGE SCALE GENOMIC DNA]</scope>
</reference>
<feature type="domain" description="Protein kinase" evidence="12">
    <location>
        <begin position="971"/>
        <end position="1241"/>
    </location>
</feature>
<dbReference type="SUPFAM" id="SSF56112">
    <property type="entry name" value="Protein kinase-like (PK-like)"/>
    <property type="match status" value="1"/>
</dbReference>
<evidence type="ECO:0000256" key="9">
    <source>
        <dbReference type="ARBA" id="ARBA00023294"/>
    </source>
</evidence>
<evidence type="ECO:0000256" key="7">
    <source>
        <dbReference type="ARBA" id="ARBA00022777"/>
    </source>
</evidence>
<feature type="region of interest" description="Disordered" evidence="11">
    <location>
        <begin position="447"/>
        <end position="466"/>
    </location>
</feature>
<evidence type="ECO:0000313" key="14">
    <source>
        <dbReference type="Proteomes" id="UP001454036"/>
    </source>
</evidence>
<keyword evidence="5" id="KW-0808">Transferase</keyword>
<evidence type="ECO:0000256" key="8">
    <source>
        <dbReference type="ARBA" id="ARBA00022840"/>
    </source>
</evidence>
<dbReference type="GO" id="GO:0005737">
    <property type="term" value="C:cytoplasm"/>
    <property type="evidence" value="ECO:0007669"/>
    <property type="project" value="UniProtKB-SubCell"/>
</dbReference>
<name>A0AAV3PEC0_LITER</name>
<keyword evidence="4" id="KW-0597">Phosphoprotein</keyword>
<dbReference type="InterPro" id="IPR000270">
    <property type="entry name" value="PB1_dom"/>
</dbReference>
<dbReference type="GO" id="GO:0004674">
    <property type="term" value="F:protein serine/threonine kinase activity"/>
    <property type="evidence" value="ECO:0007669"/>
    <property type="project" value="UniProtKB-KW"/>
</dbReference>